<dbReference type="OrthoDB" id="7031140at2"/>
<protein>
    <submittedName>
        <fullName evidence="2">Uncharacterized protein</fullName>
    </submittedName>
</protein>
<evidence type="ECO:0000313" key="3">
    <source>
        <dbReference type="Proteomes" id="UP000243426"/>
    </source>
</evidence>
<reference evidence="3" key="1">
    <citation type="submission" date="2016-10" db="EMBL/GenBank/DDBJ databases">
        <authorList>
            <person name="Varghese N."/>
            <person name="Submissions S."/>
        </authorList>
    </citation>
    <scope>NUCLEOTIDE SEQUENCE [LARGE SCALE GENOMIC DNA]</scope>
    <source>
        <strain evidence="3">2SM5</strain>
    </source>
</reference>
<dbReference type="STRING" id="797277.SAMN05216198_1565"/>
<sequence length="63" mass="6719">MPKANITQAFHFAKGGEVLLFKKGEQDLPADALEHAIKHGYAKAGAVHQTKAEPAPAAPKDKQ</sequence>
<evidence type="ECO:0000256" key="1">
    <source>
        <dbReference type="SAM" id="MobiDB-lite"/>
    </source>
</evidence>
<feature type="region of interest" description="Disordered" evidence="1">
    <location>
        <begin position="44"/>
        <end position="63"/>
    </location>
</feature>
<proteinExistence type="predicted"/>
<name>A0A1H1QSB4_9GAMM</name>
<accession>A0A1H1QSB4</accession>
<dbReference type="AlphaFoldDB" id="A0A1H1QSB4"/>
<dbReference type="RefSeq" id="WP_090272790.1">
    <property type="nucleotide sequence ID" value="NZ_LT629748.1"/>
</dbReference>
<keyword evidence="3" id="KW-1185">Reference proteome</keyword>
<evidence type="ECO:0000313" key="2">
    <source>
        <dbReference type="EMBL" id="SDS26368.1"/>
    </source>
</evidence>
<gene>
    <name evidence="2" type="ORF">SAMN05216198_1565</name>
</gene>
<organism evidence="2 3">
    <name type="scientific">Halopseudomonas litoralis</name>
    <dbReference type="NCBI Taxonomy" id="797277"/>
    <lineage>
        <taxon>Bacteria</taxon>
        <taxon>Pseudomonadati</taxon>
        <taxon>Pseudomonadota</taxon>
        <taxon>Gammaproteobacteria</taxon>
        <taxon>Pseudomonadales</taxon>
        <taxon>Pseudomonadaceae</taxon>
        <taxon>Halopseudomonas</taxon>
    </lineage>
</organism>
<dbReference type="Proteomes" id="UP000243426">
    <property type="component" value="Chromosome I"/>
</dbReference>
<dbReference type="EMBL" id="LT629748">
    <property type="protein sequence ID" value="SDS26368.1"/>
    <property type="molecule type" value="Genomic_DNA"/>
</dbReference>